<feature type="compositionally biased region" description="Low complexity" evidence="1">
    <location>
        <begin position="436"/>
        <end position="446"/>
    </location>
</feature>
<feature type="region of interest" description="Disordered" evidence="1">
    <location>
        <begin position="737"/>
        <end position="758"/>
    </location>
</feature>
<protein>
    <submittedName>
        <fullName evidence="2">Uncharacterized protein</fullName>
    </submittedName>
</protein>
<accession>A0A0C2XML3</accession>
<keyword evidence="3" id="KW-1185">Reference proteome</keyword>
<proteinExistence type="predicted"/>
<evidence type="ECO:0000256" key="1">
    <source>
        <dbReference type="SAM" id="MobiDB-lite"/>
    </source>
</evidence>
<evidence type="ECO:0000313" key="3">
    <source>
        <dbReference type="Proteomes" id="UP000054549"/>
    </source>
</evidence>
<organism evidence="2 3">
    <name type="scientific">Amanita muscaria (strain Koide BX008)</name>
    <dbReference type="NCBI Taxonomy" id="946122"/>
    <lineage>
        <taxon>Eukaryota</taxon>
        <taxon>Fungi</taxon>
        <taxon>Dikarya</taxon>
        <taxon>Basidiomycota</taxon>
        <taxon>Agaricomycotina</taxon>
        <taxon>Agaricomycetes</taxon>
        <taxon>Agaricomycetidae</taxon>
        <taxon>Agaricales</taxon>
        <taxon>Pluteineae</taxon>
        <taxon>Amanitaceae</taxon>
        <taxon>Amanita</taxon>
    </lineage>
</organism>
<dbReference type="OrthoDB" id="5382203at2759"/>
<name>A0A0C2XML3_AMAMK</name>
<feature type="compositionally biased region" description="Low complexity" evidence="1">
    <location>
        <begin position="749"/>
        <end position="758"/>
    </location>
</feature>
<feature type="compositionally biased region" description="Polar residues" evidence="1">
    <location>
        <begin position="631"/>
        <end position="642"/>
    </location>
</feature>
<feature type="compositionally biased region" description="Pro residues" evidence="1">
    <location>
        <begin position="645"/>
        <end position="660"/>
    </location>
</feature>
<feature type="compositionally biased region" description="Polar residues" evidence="1">
    <location>
        <begin position="266"/>
        <end position="301"/>
    </location>
</feature>
<dbReference type="GO" id="GO:0046982">
    <property type="term" value="F:protein heterodimerization activity"/>
    <property type="evidence" value="ECO:0007669"/>
    <property type="project" value="InterPro"/>
</dbReference>
<dbReference type="InParanoid" id="A0A0C2XML3"/>
<dbReference type="Proteomes" id="UP000054549">
    <property type="component" value="Unassembled WGS sequence"/>
</dbReference>
<reference evidence="2 3" key="1">
    <citation type="submission" date="2014-04" db="EMBL/GenBank/DDBJ databases">
        <title>Evolutionary Origins and Diversification of the Mycorrhizal Mutualists.</title>
        <authorList>
            <consortium name="DOE Joint Genome Institute"/>
            <consortium name="Mycorrhizal Genomics Consortium"/>
            <person name="Kohler A."/>
            <person name="Kuo A."/>
            <person name="Nagy L.G."/>
            <person name="Floudas D."/>
            <person name="Copeland A."/>
            <person name="Barry K.W."/>
            <person name="Cichocki N."/>
            <person name="Veneault-Fourrey C."/>
            <person name="LaButti K."/>
            <person name="Lindquist E.A."/>
            <person name="Lipzen A."/>
            <person name="Lundell T."/>
            <person name="Morin E."/>
            <person name="Murat C."/>
            <person name="Riley R."/>
            <person name="Ohm R."/>
            <person name="Sun H."/>
            <person name="Tunlid A."/>
            <person name="Henrissat B."/>
            <person name="Grigoriev I.V."/>
            <person name="Hibbett D.S."/>
            <person name="Martin F."/>
        </authorList>
    </citation>
    <scope>NUCLEOTIDE SEQUENCE [LARGE SCALE GENOMIC DNA]</scope>
    <source>
        <strain evidence="2 3">Koide BX008</strain>
    </source>
</reference>
<feature type="region of interest" description="Disordered" evidence="1">
    <location>
        <begin position="875"/>
        <end position="907"/>
    </location>
</feature>
<dbReference type="InterPro" id="IPR009072">
    <property type="entry name" value="Histone-fold"/>
</dbReference>
<sequence length="907" mass="99058">MPGLLEDTGIFLLLSNYRLSFAFTGPSYLCSESAEVILSEVRKTRLRLDVLKALNTLLDEFLFNIIKNASSLSTDKLRASLLGVLPTSLGKEALLEAEVELRAYYEQMGTDAVSPFDDDSKAFNLHHAFELLRLKCAAYSTLNDSDEDPKAEARVMEKMRDGAGVLPFSSARIAPASMYLTAIVEALCEHILVNVAKVTARDSSRTDATAHDLFIALCEDEAIYGMFKSMKVYEQIEHLSNSSQHNRSKSFLRGSSERSISRLSSVPQDLTATMTSSNSSHTRVSAETSTTQSPASVSGFSEKSRAVKKLISSRPSQDRDESQTTFVHKRSTSQSDSLRRNSSDYEDAAALQEFDDLVRSSSTMKVSLTPDRLRTMEAFKQEKDQRAHKSLPNKVDFDPAAVSRRPSLRQVESIVEDEEEGTPSKQSLPSRHRQGSITSSPSPSLISLASRNRSLSMSTPGSRAFGKKVLRNIPPPISSSHLFHNSSRSSLHMPPAQDASAFPTRTRKIQRNLETMDLDEIMNGMDDEGLASTSAKQPRGPVTPSRSSKAGVSSTTRDLMDFLAEGPPEPPRYPGDVFDTPNGRNAADAAKKNPGRLQRMISKLSLGPSEKARMLEERAPLSPPPVPNLVTKPSTGTLSSLANKPIPPRYYPRPPSPPSTPSSLEGRTSSQAKLPIDSDPDTRLPRSPQVSQSRSPSNVALKQDDKENASKHHGHETKDQGTNLKTLNHHNQQSAPVENAYPITPPPSQTSSVTPVSSYRKPVPLLDPPVSPSVEVNPSPLLLAPSELFPDTDAREMHRLMSVAGSADECRIILEMFMARSGIKCDKPVPAPSALPVAIPTAIDVALENAIVELLLSGETPLEVPISPRRLRTKRHKKYALRPHTVDGSTIPRDPVPNISPVSPTAS</sequence>
<feature type="region of interest" description="Disordered" evidence="1">
    <location>
        <begin position="525"/>
        <end position="597"/>
    </location>
</feature>
<evidence type="ECO:0000313" key="2">
    <source>
        <dbReference type="EMBL" id="KIL70383.1"/>
    </source>
</evidence>
<dbReference type="HOGENOM" id="CLU_010592_0_0_1"/>
<dbReference type="STRING" id="946122.A0A0C2XML3"/>
<feature type="compositionally biased region" description="Polar residues" evidence="1">
    <location>
        <begin position="544"/>
        <end position="557"/>
    </location>
</feature>
<dbReference type="Gene3D" id="1.10.20.10">
    <property type="entry name" value="Histone, subunit A"/>
    <property type="match status" value="1"/>
</dbReference>
<feature type="region of interest" description="Disordered" evidence="1">
    <location>
        <begin position="617"/>
        <end position="724"/>
    </location>
</feature>
<feature type="region of interest" description="Disordered" evidence="1">
    <location>
        <begin position="243"/>
        <end position="344"/>
    </location>
</feature>
<feature type="region of interest" description="Disordered" evidence="1">
    <location>
        <begin position="381"/>
        <end position="446"/>
    </location>
</feature>
<dbReference type="AlphaFoldDB" id="A0A0C2XML3"/>
<gene>
    <name evidence="2" type="ORF">M378DRAFT_7248</name>
</gene>
<dbReference type="EMBL" id="KN818224">
    <property type="protein sequence ID" value="KIL70383.1"/>
    <property type="molecule type" value="Genomic_DNA"/>
</dbReference>
<feature type="compositionally biased region" description="Low complexity" evidence="1">
    <location>
        <begin position="685"/>
        <end position="697"/>
    </location>
</feature>